<reference evidence="2" key="1">
    <citation type="journal article" date="2019" name="Int. J. Syst. Evol. Microbiol.">
        <title>The Global Catalogue of Microorganisms (GCM) 10K type strain sequencing project: providing services to taxonomists for standard genome sequencing and annotation.</title>
        <authorList>
            <consortium name="The Broad Institute Genomics Platform"/>
            <consortium name="The Broad Institute Genome Sequencing Center for Infectious Disease"/>
            <person name="Wu L."/>
            <person name="Ma J."/>
        </authorList>
    </citation>
    <scope>NUCLEOTIDE SEQUENCE [LARGE SCALE GENOMIC DNA]</scope>
    <source>
        <strain evidence="2">JCM 17225</strain>
    </source>
</reference>
<organism evidence="1 2">
    <name type="scientific">Hymenobacter glaciei</name>
    <dbReference type="NCBI Taxonomy" id="877209"/>
    <lineage>
        <taxon>Bacteria</taxon>
        <taxon>Pseudomonadati</taxon>
        <taxon>Bacteroidota</taxon>
        <taxon>Cytophagia</taxon>
        <taxon>Cytophagales</taxon>
        <taxon>Hymenobacteraceae</taxon>
        <taxon>Hymenobacter</taxon>
    </lineage>
</organism>
<comment type="caution">
    <text evidence="1">The sequence shown here is derived from an EMBL/GenBank/DDBJ whole genome shotgun (WGS) entry which is preliminary data.</text>
</comment>
<sequence length="109" mass="13140">MIFFVAMTEERKNLYRKLLYTAMLEMRGQSFWPDNLSHSQNLQGHGRSIALEFIYSLTDWLHNLALHSSQGFEKFDENWFWQDYQIFREQFPSDKWAPFLEGAVNQLKK</sequence>
<dbReference type="EMBL" id="BAABDK010000025">
    <property type="protein sequence ID" value="GAA4044198.1"/>
    <property type="molecule type" value="Genomic_DNA"/>
</dbReference>
<name>A0ABP7UIE7_9BACT</name>
<evidence type="ECO:0000313" key="1">
    <source>
        <dbReference type="EMBL" id="GAA4044198.1"/>
    </source>
</evidence>
<gene>
    <name evidence="1" type="ORF">GCM10022409_32840</name>
</gene>
<evidence type="ECO:0000313" key="2">
    <source>
        <dbReference type="Proteomes" id="UP001501469"/>
    </source>
</evidence>
<dbReference type="Proteomes" id="UP001501469">
    <property type="component" value="Unassembled WGS sequence"/>
</dbReference>
<proteinExistence type="predicted"/>
<protein>
    <submittedName>
        <fullName evidence="1">Uncharacterized protein</fullName>
    </submittedName>
</protein>
<accession>A0ABP7UIE7</accession>
<keyword evidence="2" id="KW-1185">Reference proteome</keyword>